<dbReference type="AlphaFoldDB" id="A0A5C6XPR2"/>
<dbReference type="InterPro" id="IPR008869">
    <property type="entry name" value="MlaC/ttg2D"/>
</dbReference>
<dbReference type="OrthoDB" id="9798905at2"/>
<proteinExistence type="predicted"/>
<keyword evidence="1" id="KW-0732">Signal</keyword>
<protein>
    <submittedName>
        <fullName evidence="2">ABC transporter substrate-binding protein</fullName>
    </submittedName>
</protein>
<evidence type="ECO:0000256" key="1">
    <source>
        <dbReference type="SAM" id="SignalP"/>
    </source>
</evidence>
<gene>
    <name evidence="2" type="ORF">FRC98_03000</name>
</gene>
<comment type="caution">
    <text evidence="2">The sequence shown here is derived from an EMBL/GenBank/DDBJ whole genome shotgun (WGS) entry which is preliminary data.</text>
</comment>
<dbReference type="EMBL" id="VOSM01000001">
    <property type="protein sequence ID" value="TXD39379.1"/>
    <property type="molecule type" value="Genomic_DNA"/>
</dbReference>
<dbReference type="Gene3D" id="3.10.450.710">
    <property type="entry name" value="Tgt2/MlaC"/>
    <property type="match status" value="1"/>
</dbReference>
<dbReference type="PANTHER" id="PTHR36573">
    <property type="entry name" value="INTERMEMBRANE PHOSPHOLIPID TRANSPORT SYSTEM BINDING PROTEIN MLAC"/>
    <property type="match status" value="1"/>
</dbReference>
<dbReference type="Proteomes" id="UP000321412">
    <property type="component" value="Unassembled WGS sequence"/>
</dbReference>
<organism evidence="2 3">
    <name type="scientific">Lujinxingia vulgaris</name>
    <dbReference type="NCBI Taxonomy" id="2600176"/>
    <lineage>
        <taxon>Bacteria</taxon>
        <taxon>Deltaproteobacteria</taxon>
        <taxon>Bradymonadales</taxon>
        <taxon>Lujinxingiaceae</taxon>
        <taxon>Lujinxingia</taxon>
    </lineage>
</organism>
<reference evidence="2 3" key="1">
    <citation type="submission" date="2019-08" db="EMBL/GenBank/DDBJ databases">
        <title>Bradymonadales sp. TMQ4.</title>
        <authorList>
            <person name="Liang Q."/>
        </authorList>
    </citation>
    <scope>NUCLEOTIDE SEQUENCE [LARGE SCALE GENOMIC DNA]</scope>
    <source>
        <strain evidence="2 3">TMQ4</strain>
    </source>
</reference>
<feature type="chain" id="PRO_5022770219" evidence="1">
    <location>
        <begin position="39"/>
        <end position="212"/>
    </location>
</feature>
<dbReference type="Pfam" id="PF05494">
    <property type="entry name" value="MlaC"/>
    <property type="match status" value="1"/>
</dbReference>
<accession>A0A5C6XPR2</accession>
<dbReference type="PANTHER" id="PTHR36573:SF1">
    <property type="entry name" value="INTERMEMBRANE PHOSPHOLIPID TRANSPORT SYSTEM BINDING PROTEIN MLAC"/>
    <property type="match status" value="1"/>
</dbReference>
<sequence length="212" mass="24349">MTDFAGARRMKTHTSIKRLVAGLSAGAALALLSLNAWADAPAEVVEERTSAIAKVLEKPDSEARNAELTRELNETLDFAYLASQAFGEHWEARTPEERAEFLDLLQRMLQANYQDKLSGRTLNEDYTITFGDERTRGSRAFVRGEVTREGKTYPVVYRLYQDGESWRIYDLVIDDISLEETYREGYVPIIEDEGWGELIRLMRERIEEMEKD</sequence>
<evidence type="ECO:0000313" key="3">
    <source>
        <dbReference type="Proteomes" id="UP000321412"/>
    </source>
</evidence>
<evidence type="ECO:0000313" key="2">
    <source>
        <dbReference type="EMBL" id="TXD39379.1"/>
    </source>
</evidence>
<name>A0A5C6XPR2_9DELT</name>
<keyword evidence="3" id="KW-1185">Reference proteome</keyword>
<feature type="signal peptide" evidence="1">
    <location>
        <begin position="1"/>
        <end position="38"/>
    </location>
</feature>
<dbReference type="InterPro" id="IPR042245">
    <property type="entry name" value="Tgt2/MlaC_sf"/>
</dbReference>